<evidence type="ECO:0000313" key="3">
    <source>
        <dbReference type="EMBL" id="MPR30009.1"/>
    </source>
</evidence>
<evidence type="ECO:0000256" key="2">
    <source>
        <dbReference type="SAM" id="SignalP"/>
    </source>
</evidence>
<dbReference type="OrthoDB" id="8020773at2"/>
<name>A0A5N7MU69_9HYPH</name>
<comment type="caution">
    <text evidence="3">The sequence shown here is derived from an EMBL/GenBank/DDBJ whole genome shotgun (WGS) entry which is preliminary data.</text>
</comment>
<dbReference type="AlphaFoldDB" id="A0A5N7MU69"/>
<feature type="compositionally biased region" description="Polar residues" evidence="1">
    <location>
        <begin position="47"/>
        <end position="65"/>
    </location>
</feature>
<proteinExistence type="predicted"/>
<evidence type="ECO:0000313" key="4">
    <source>
        <dbReference type="Proteomes" id="UP000403266"/>
    </source>
</evidence>
<keyword evidence="2" id="KW-0732">Signal</keyword>
<keyword evidence="4" id="KW-1185">Reference proteome</keyword>
<reference evidence="3 4" key="1">
    <citation type="journal article" date="2019" name="Syst. Appl. Microbiol.">
        <title>Microvirga tunisiensis sp. nov., a root nodule symbiotic bacterium isolated from Lupinus micranthus and L. luteus grown in Northern Tunisia.</title>
        <authorList>
            <person name="Msaddak A."/>
            <person name="Rejili M."/>
            <person name="Duran D."/>
            <person name="Mars M."/>
            <person name="Palacios J.M."/>
            <person name="Ruiz-Argueso T."/>
            <person name="Rey L."/>
            <person name="Imperial J."/>
        </authorList>
    </citation>
    <scope>NUCLEOTIDE SEQUENCE [LARGE SCALE GENOMIC DNA]</scope>
    <source>
        <strain evidence="3 4">Lmie10</strain>
    </source>
</reference>
<dbReference type="Proteomes" id="UP000403266">
    <property type="component" value="Unassembled WGS sequence"/>
</dbReference>
<feature type="chain" id="PRO_5030135772" description="Secreted protein" evidence="2">
    <location>
        <begin position="22"/>
        <end position="83"/>
    </location>
</feature>
<feature type="region of interest" description="Disordered" evidence="1">
    <location>
        <begin position="44"/>
        <end position="70"/>
    </location>
</feature>
<protein>
    <recommendedName>
        <fullName evidence="5">Secreted protein</fullName>
    </recommendedName>
</protein>
<evidence type="ECO:0008006" key="5">
    <source>
        <dbReference type="Google" id="ProtNLM"/>
    </source>
</evidence>
<feature type="signal peptide" evidence="2">
    <location>
        <begin position="1"/>
        <end position="21"/>
    </location>
</feature>
<gene>
    <name evidence="3" type="ORF">FS320_34370</name>
</gene>
<dbReference type="RefSeq" id="WP_152716875.1">
    <property type="nucleotide sequence ID" value="NZ_VOSJ01000323.1"/>
</dbReference>
<dbReference type="EMBL" id="VOSK01000297">
    <property type="protein sequence ID" value="MPR30009.1"/>
    <property type="molecule type" value="Genomic_DNA"/>
</dbReference>
<sequence length="83" mass="9292">MQRLLWIAALSVLATTTPGRAQDPGPPVHDGDIVIPSERTLERDAVTQRQNDFSTNDATATQEMNRQNRRIDREVEKGICTDC</sequence>
<evidence type="ECO:0000256" key="1">
    <source>
        <dbReference type="SAM" id="MobiDB-lite"/>
    </source>
</evidence>
<accession>A0A5N7MU69</accession>
<organism evidence="3 4">
    <name type="scientific">Microvirga tunisiensis</name>
    <dbReference type="NCBI Taxonomy" id="2108360"/>
    <lineage>
        <taxon>Bacteria</taxon>
        <taxon>Pseudomonadati</taxon>
        <taxon>Pseudomonadota</taxon>
        <taxon>Alphaproteobacteria</taxon>
        <taxon>Hyphomicrobiales</taxon>
        <taxon>Methylobacteriaceae</taxon>
        <taxon>Microvirga</taxon>
    </lineage>
</organism>